<dbReference type="EMBL" id="JACHEG010000010">
    <property type="protein sequence ID" value="MBB6165675.1"/>
    <property type="molecule type" value="Genomic_DNA"/>
</dbReference>
<gene>
    <name evidence="1" type="ORF">HNQ72_005523</name>
</gene>
<protein>
    <submittedName>
        <fullName evidence="1">Uncharacterized protein</fullName>
    </submittedName>
</protein>
<accession>A0A7W9YBR7</accession>
<dbReference type="AlphaFoldDB" id="A0A7W9YBR7"/>
<evidence type="ECO:0000313" key="1">
    <source>
        <dbReference type="EMBL" id="MBB6165675.1"/>
    </source>
</evidence>
<sequence length="189" mass="21380">MHRDAHSPNLRLRYLLIALSADASFASSPVRLLTPSPIDAFGEYAPRLFTYSPIHLFTHSPTCRLADLPKRSTTHSPIAIDDGTPVSQPHLCQLLQHWKMVHQPLLLSGFLKATNATHKRQRCTRPSGETAMGIPIAYPAILPSHLTQRSYPDRSDSVPETQMLLQVVRRCNSDRRYHRRSASQEQRDV</sequence>
<evidence type="ECO:0000313" key="2">
    <source>
        <dbReference type="Proteomes" id="UP000547879"/>
    </source>
</evidence>
<dbReference type="Proteomes" id="UP000547879">
    <property type="component" value="Unassembled WGS sequence"/>
</dbReference>
<organism evidence="1 2">
    <name type="scientific">Rhizobium wenxiniae</name>
    <dbReference type="NCBI Taxonomy" id="1737357"/>
    <lineage>
        <taxon>Bacteria</taxon>
        <taxon>Pseudomonadati</taxon>
        <taxon>Pseudomonadota</taxon>
        <taxon>Alphaproteobacteria</taxon>
        <taxon>Hyphomicrobiales</taxon>
        <taxon>Rhizobiaceae</taxon>
        <taxon>Rhizobium/Agrobacterium group</taxon>
        <taxon>Rhizobium</taxon>
    </lineage>
</organism>
<proteinExistence type="predicted"/>
<reference evidence="1 2" key="1">
    <citation type="submission" date="2020-08" db="EMBL/GenBank/DDBJ databases">
        <title>Genomic Encyclopedia of Type Strains, Phase IV (KMG-IV): sequencing the most valuable type-strain genomes for metagenomic binning, comparative biology and taxonomic classification.</title>
        <authorList>
            <person name="Goeker M."/>
        </authorList>
    </citation>
    <scope>NUCLEOTIDE SEQUENCE [LARGE SCALE GENOMIC DNA]</scope>
    <source>
        <strain evidence="1 2">DSM 100734</strain>
    </source>
</reference>
<comment type="caution">
    <text evidence="1">The sequence shown here is derived from an EMBL/GenBank/DDBJ whole genome shotgun (WGS) entry which is preliminary data.</text>
</comment>
<name>A0A7W9YBR7_9HYPH</name>
<keyword evidence="2" id="KW-1185">Reference proteome</keyword>